<protein>
    <submittedName>
        <fullName evidence="2">Uncharacterized protein</fullName>
    </submittedName>
</protein>
<proteinExistence type="predicted"/>
<gene>
    <name evidence="2" type="ORF">WJX75_005290</name>
</gene>
<accession>A0ABR2Z4F5</accession>
<dbReference type="EMBL" id="JALJOT010000001">
    <property type="protein sequence ID" value="KAK9918606.1"/>
    <property type="molecule type" value="Genomic_DNA"/>
</dbReference>
<organism evidence="2 3">
    <name type="scientific">Coccomyxa subellipsoidea</name>
    <dbReference type="NCBI Taxonomy" id="248742"/>
    <lineage>
        <taxon>Eukaryota</taxon>
        <taxon>Viridiplantae</taxon>
        <taxon>Chlorophyta</taxon>
        <taxon>core chlorophytes</taxon>
        <taxon>Trebouxiophyceae</taxon>
        <taxon>Trebouxiophyceae incertae sedis</taxon>
        <taxon>Coccomyxaceae</taxon>
        <taxon>Coccomyxa</taxon>
    </lineage>
</organism>
<dbReference type="Proteomes" id="UP001491310">
    <property type="component" value="Unassembled WGS sequence"/>
</dbReference>
<evidence type="ECO:0000313" key="2">
    <source>
        <dbReference type="EMBL" id="KAK9918606.1"/>
    </source>
</evidence>
<feature type="compositionally biased region" description="Basic and acidic residues" evidence="1">
    <location>
        <begin position="265"/>
        <end position="291"/>
    </location>
</feature>
<feature type="compositionally biased region" description="Polar residues" evidence="1">
    <location>
        <begin position="1"/>
        <end position="13"/>
    </location>
</feature>
<feature type="compositionally biased region" description="Basic and acidic residues" evidence="1">
    <location>
        <begin position="249"/>
        <end position="258"/>
    </location>
</feature>
<feature type="region of interest" description="Disordered" evidence="1">
    <location>
        <begin position="249"/>
        <end position="292"/>
    </location>
</feature>
<comment type="caution">
    <text evidence="2">The sequence shown here is derived from an EMBL/GenBank/DDBJ whole genome shotgun (WGS) entry which is preliminary data.</text>
</comment>
<keyword evidence="3" id="KW-1185">Reference proteome</keyword>
<reference evidence="2 3" key="1">
    <citation type="journal article" date="2024" name="Nat. Commun.">
        <title>Phylogenomics reveals the evolutionary origins of lichenization in chlorophyte algae.</title>
        <authorList>
            <person name="Puginier C."/>
            <person name="Libourel C."/>
            <person name="Otte J."/>
            <person name="Skaloud P."/>
            <person name="Haon M."/>
            <person name="Grisel S."/>
            <person name="Petersen M."/>
            <person name="Berrin J.G."/>
            <person name="Delaux P.M."/>
            <person name="Dal Grande F."/>
            <person name="Keller J."/>
        </authorList>
    </citation>
    <scope>NUCLEOTIDE SEQUENCE [LARGE SCALE GENOMIC DNA]</scope>
    <source>
        <strain evidence="2 3">SAG 216-7</strain>
    </source>
</reference>
<name>A0ABR2Z4F5_9CHLO</name>
<evidence type="ECO:0000313" key="3">
    <source>
        <dbReference type="Proteomes" id="UP001491310"/>
    </source>
</evidence>
<feature type="region of interest" description="Disordered" evidence="1">
    <location>
        <begin position="1"/>
        <end position="43"/>
    </location>
</feature>
<evidence type="ECO:0000256" key="1">
    <source>
        <dbReference type="SAM" id="MobiDB-lite"/>
    </source>
</evidence>
<sequence length="789" mass="85296">MKDVTSSTVSISFGNVRRPFRPGHAGPRRLDRAAVTPKVHSESKAGIPTDQLWAEAPATAVSYQNGDLINMQANALDETHEWDSSSAPGSEVMQGMLVDEVPVTPPPERPLSGLVLAASVLLAARLGRAASDAAAFDMVHLQREVEASWEARSDALRRSRTADPEAALAAEARMAVARERAIAAQREREQRDAALLKAAERERQKANAAAAADRAAFEAQEARMAAELAQRTQQERQLLQEAAERARLAAEQRRKEAEAAATAAEAERQRAAEEERRRKEEERAEREAEKRALRRLQKKHAVRLLGSVEVARPPKGAMSEERLPKEAVVEVTLIVGSALGGEAEPLKRLYASVDAARDAAEDLAGCACAAASQLYGSSVRLQSMAGQGALQDMGEVELQHWLRTAAARAAFVGASHLRSLLDAHAGQPKQEHQMSFEVRTERGVLPEEHPQRVEARLATAIGALQREDEPTATAMLTAYMADEEELIQKDGAGCVREHAGEALALAHFLDETWAQRPARRIEASPWYEAAVALASRLLGQHTRSAPKDSLGPVASVVGAVLGPEHAVAQMLRAAADANLSAATRTALRERERIRQAELAAALIEEEWPDEAEAAAARAQAREAATPVPERVWALRNVGSTLALGGPGERARARQMLEKAALLKADWVGGSRHPGVLPELDALGGLFEANEEWQGDASAVRARMLGILLEVADRYVSLGEATSACALLEAAMREYEEVVGLKHPAVKSSFRRAEQLLSSLPEEDRAKVAGARRAVPSFMQEMVPEVGRNL</sequence>